<evidence type="ECO:0000256" key="1">
    <source>
        <dbReference type="SAM" id="MobiDB-lite"/>
    </source>
</evidence>
<protein>
    <submittedName>
        <fullName evidence="2">Uncharacterized protein</fullName>
    </submittedName>
</protein>
<dbReference type="AlphaFoldDB" id="A0A5C3PZP8"/>
<feature type="region of interest" description="Disordered" evidence="1">
    <location>
        <begin position="1"/>
        <end position="46"/>
    </location>
</feature>
<dbReference type="EMBL" id="ML178892">
    <property type="protein sequence ID" value="TFK95324.1"/>
    <property type="molecule type" value="Genomic_DNA"/>
</dbReference>
<keyword evidence="3" id="KW-1185">Reference proteome</keyword>
<reference evidence="2 3" key="1">
    <citation type="journal article" date="2019" name="Nat. Ecol. Evol.">
        <title>Megaphylogeny resolves global patterns of mushroom evolution.</title>
        <authorList>
            <person name="Varga T."/>
            <person name="Krizsan K."/>
            <person name="Foldi C."/>
            <person name="Dima B."/>
            <person name="Sanchez-Garcia M."/>
            <person name="Sanchez-Ramirez S."/>
            <person name="Szollosi G.J."/>
            <person name="Szarkandi J.G."/>
            <person name="Papp V."/>
            <person name="Albert L."/>
            <person name="Andreopoulos W."/>
            <person name="Angelini C."/>
            <person name="Antonin V."/>
            <person name="Barry K.W."/>
            <person name="Bougher N.L."/>
            <person name="Buchanan P."/>
            <person name="Buyck B."/>
            <person name="Bense V."/>
            <person name="Catcheside P."/>
            <person name="Chovatia M."/>
            <person name="Cooper J."/>
            <person name="Damon W."/>
            <person name="Desjardin D."/>
            <person name="Finy P."/>
            <person name="Geml J."/>
            <person name="Haridas S."/>
            <person name="Hughes K."/>
            <person name="Justo A."/>
            <person name="Karasinski D."/>
            <person name="Kautmanova I."/>
            <person name="Kiss B."/>
            <person name="Kocsube S."/>
            <person name="Kotiranta H."/>
            <person name="LaButti K.M."/>
            <person name="Lechner B.E."/>
            <person name="Liimatainen K."/>
            <person name="Lipzen A."/>
            <person name="Lukacs Z."/>
            <person name="Mihaltcheva S."/>
            <person name="Morgado L.N."/>
            <person name="Niskanen T."/>
            <person name="Noordeloos M.E."/>
            <person name="Ohm R.A."/>
            <person name="Ortiz-Santana B."/>
            <person name="Ovrebo C."/>
            <person name="Racz N."/>
            <person name="Riley R."/>
            <person name="Savchenko A."/>
            <person name="Shiryaev A."/>
            <person name="Soop K."/>
            <person name="Spirin V."/>
            <person name="Szebenyi C."/>
            <person name="Tomsovsky M."/>
            <person name="Tulloss R.E."/>
            <person name="Uehling J."/>
            <person name="Grigoriev I.V."/>
            <person name="Vagvolgyi C."/>
            <person name="Papp T."/>
            <person name="Martin F.M."/>
            <person name="Miettinen O."/>
            <person name="Hibbett D.S."/>
            <person name="Nagy L.G."/>
        </authorList>
    </citation>
    <scope>NUCLEOTIDE SEQUENCE [LARGE SCALE GENOMIC DNA]</scope>
    <source>
        <strain evidence="2 3">CBS 309.79</strain>
    </source>
</reference>
<name>A0A5C3PZP8_9AGAR</name>
<accession>A0A5C3PZP8</accession>
<gene>
    <name evidence="2" type="ORF">BDV98DRAFT_402779</name>
</gene>
<feature type="compositionally biased region" description="Polar residues" evidence="1">
    <location>
        <begin position="32"/>
        <end position="42"/>
    </location>
</feature>
<sequence>MRIHAQRPIPRSSRPTSQKRDRRIGGDGVTLSYPTRSSSRPQTRPAAGCCSLLRKSSHSPCPLLVVILPRSRITPSSELDESRPLRNKTMSILACNPSLNVTYPTIKPSCHFPVLDAPCGQWVECDE</sequence>
<proteinExistence type="predicted"/>
<evidence type="ECO:0000313" key="2">
    <source>
        <dbReference type="EMBL" id="TFK95324.1"/>
    </source>
</evidence>
<organism evidence="2 3">
    <name type="scientific">Pterulicium gracile</name>
    <dbReference type="NCBI Taxonomy" id="1884261"/>
    <lineage>
        <taxon>Eukaryota</taxon>
        <taxon>Fungi</taxon>
        <taxon>Dikarya</taxon>
        <taxon>Basidiomycota</taxon>
        <taxon>Agaricomycotina</taxon>
        <taxon>Agaricomycetes</taxon>
        <taxon>Agaricomycetidae</taxon>
        <taxon>Agaricales</taxon>
        <taxon>Pleurotineae</taxon>
        <taxon>Pterulaceae</taxon>
        <taxon>Pterulicium</taxon>
    </lineage>
</organism>
<evidence type="ECO:0000313" key="3">
    <source>
        <dbReference type="Proteomes" id="UP000305067"/>
    </source>
</evidence>
<dbReference type="Proteomes" id="UP000305067">
    <property type="component" value="Unassembled WGS sequence"/>
</dbReference>